<evidence type="ECO:0000313" key="2">
    <source>
        <dbReference type="Proteomes" id="UP001576784"/>
    </source>
</evidence>
<dbReference type="Proteomes" id="UP001576784">
    <property type="component" value="Unassembled WGS sequence"/>
</dbReference>
<sequence>MLQIRGIVKTAQKAQDSLKVGISPREVPAFKKFITTSVETIEHLCTQSNIKPAQLPSRSRQAYFFLKSIDLDNLPLVENSAQSQTSQTISIKNIKNQQQIVSQKFAQLVANYETDIPQIQDVHKTLERSVSAIEQICAANKATPASLTNSSRSIYAWMKFLTDRRFLELHLETSYRSHQIALEICRNHFEESVNPIVELNNISRLYKSRKQGNTVTVVINEGFINASNEVLKALIKDALLGKTQENTSLIREFASSEEFSDILLEIDLIAEAIAENPIGKCYNLKQVFERVNREYFDGAIALPRLTWSQIHTYRKFGHYEPAKDRVVISLTLDDRRIPEFVTEFVLYHELLHKHHGATWVNGRRMVHTPEFRRDERKFKLYNEASEWLKQLASSQAAMLV</sequence>
<reference evidence="1 2" key="1">
    <citation type="submission" date="2024-09" db="EMBL/GenBank/DDBJ databases">
        <title>Floridaenema gen nov. (Aerosakkonemataceae, Aerosakkonematales ord. nov., Cyanobacteria) from benthic tropical and subtropical fresh waters, with the description of four new species.</title>
        <authorList>
            <person name="Moretto J.A."/>
            <person name="Berthold D.E."/>
            <person name="Lefler F.W."/>
            <person name="Huang I.-S."/>
            <person name="Laughinghouse H. IV."/>
        </authorList>
    </citation>
    <scope>NUCLEOTIDE SEQUENCE [LARGE SCALE GENOMIC DNA]</scope>
    <source>
        <strain evidence="1 2">BLCC-F50</strain>
    </source>
</reference>
<name>A0ABV4XIV1_9CYAN</name>
<evidence type="ECO:0000313" key="1">
    <source>
        <dbReference type="EMBL" id="MFB2891630.1"/>
    </source>
</evidence>
<keyword evidence="2" id="KW-1185">Reference proteome</keyword>
<dbReference type="EMBL" id="JBHFNR010000015">
    <property type="protein sequence ID" value="MFB2891630.1"/>
    <property type="molecule type" value="Genomic_DNA"/>
</dbReference>
<gene>
    <name evidence="1" type="ORF">ACE1CI_01675</name>
</gene>
<proteinExistence type="predicted"/>
<protein>
    <submittedName>
        <fullName evidence="1">M48 family peptidase</fullName>
    </submittedName>
</protein>
<dbReference type="RefSeq" id="WP_413261307.1">
    <property type="nucleotide sequence ID" value="NZ_JBHFNR010000015.1"/>
</dbReference>
<organism evidence="1 2">
    <name type="scientific">Floridaenema flaviceps BLCC-F50</name>
    <dbReference type="NCBI Taxonomy" id="3153642"/>
    <lineage>
        <taxon>Bacteria</taxon>
        <taxon>Bacillati</taxon>
        <taxon>Cyanobacteriota</taxon>
        <taxon>Cyanophyceae</taxon>
        <taxon>Oscillatoriophycideae</taxon>
        <taxon>Aerosakkonematales</taxon>
        <taxon>Aerosakkonemataceae</taxon>
        <taxon>Floridanema</taxon>
        <taxon>Floridanema flaviceps</taxon>
    </lineage>
</organism>
<accession>A0ABV4XIV1</accession>
<comment type="caution">
    <text evidence="1">The sequence shown here is derived from an EMBL/GenBank/DDBJ whole genome shotgun (WGS) entry which is preliminary data.</text>
</comment>